<name>A0A379KHF0_PSEPU</name>
<evidence type="ECO:0000313" key="3">
    <source>
        <dbReference type="Proteomes" id="UP000254602"/>
    </source>
</evidence>
<accession>A0A379KHF0</accession>
<dbReference type="EMBL" id="UGUY01000001">
    <property type="protein sequence ID" value="SUD67280.1"/>
    <property type="molecule type" value="Genomic_DNA"/>
</dbReference>
<reference evidence="2 3" key="1">
    <citation type="submission" date="2018-06" db="EMBL/GenBank/DDBJ databases">
        <authorList>
            <consortium name="Pathogen Informatics"/>
            <person name="Doyle S."/>
        </authorList>
    </citation>
    <scope>NUCLEOTIDE SEQUENCE [LARGE SCALE GENOMIC DNA]</scope>
    <source>
        <strain evidence="2 3">NCTC7914</strain>
    </source>
</reference>
<feature type="domain" description="FRG" evidence="1">
    <location>
        <begin position="20"/>
        <end position="126"/>
    </location>
</feature>
<dbReference type="RefSeq" id="WP_115273531.1">
    <property type="nucleotide sequence ID" value="NZ_UGUY01000001.1"/>
</dbReference>
<dbReference type="Pfam" id="PF08867">
    <property type="entry name" value="FRG"/>
    <property type="match status" value="1"/>
</dbReference>
<proteinExistence type="predicted"/>
<evidence type="ECO:0000259" key="1">
    <source>
        <dbReference type="SMART" id="SM00901"/>
    </source>
</evidence>
<organism evidence="2 3">
    <name type="scientific">Pseudomonas putida</name>
    <name type="common">Arthrobacter siderocapsulatus</name>
    <dbReference type="NCBI Taxonomy" id="303"/>
    <lineage>
        <taxon>Bacteria</taxon>
        <taxon>Pseudomonadati</taxon>
        <taxon>Pseudomonadota</taxon>
        <taxon>Gammaproteobacteria</taxon>
        <taxon>Pseudomonadales</taxon>
        <taxon>Pseudomonadaceae</taxon>
        <taxon>Pseudomonas</taxon>
    </lineage>
</organism>
<dbReference type="Proteomes" id="UP000254602">
    <property type="component" value="Unassembled WGS sequence"/>
</dbReference>
<dbReference type="AlphaFoldDB" id="A0A379KHF0"/>
<protein>
    <submittedName>
        <fullName evidence="2">Frg domain protein</fullName>
    </submittedName>
</protein>
<evidence type="ECO:0000313" key="2">
    <source>
        <dbReference type="EMBL" id="SUD67280.1"/>
    </source>
</evidence>
<dbReference type="SMART" id="SM00901">
    <property type="entry name" value="FRG"/>
    <property type="match status" value="1"/>
</dbReference>
<sequence>MIAEIKIKDPEHLIRAINELPNNFIYRGHADSNWKLESTLERTLGEKWSSDMARKFEDHYLNLFKSKYHIYNGHEHEPNSKLAWLSVMQHYGAPTRLIDFTESPYVALYFALEAYNPLLRNDLAIYAIDYNSIMDESLSFISKRDSSFNKTRYDIIGKQDELFDDVVDRFSYEVVWITEPLELNARIDRQSGTFLISGDKEKRIEDLLARDMYKDVCMLKFILPHSIYENIYALLRKMNINAKTIYGDLGGLARSIKMDMQVHAI</sequence>
<gene>
    <name evidence="2" type="ORF">NCTC7914_01354</name>
</gene>
<dbReference type="InterPro" id="IPR014966">
    <property type="entry name" value="FRG-dom"/>
</dbReference>